<evidence type="ECO:0000256" key="9">
    <source>
        <dbReference type="ARBA" id="ARBA00023170"/>
    </source>
</evidence>
<dbReference type="SUPFAM" id="SSF81321">
    <property type="entry name" value="Family A G protein-coupled receptor-like"/>
    <property type="match status" value="1"/>
</dbReference>
<evidence type="ECO:0000256" key="1">
    <source>
        <dbReference type="ARBA" id="ARBA00004141"/>
    </source>
</evidence>
<evidence type="ECO:0000256" key="13">
    <source>
        <dbReference type="SAM" id="Phobius"/>
    </source>
</evidence>
<feature type="transmembrane region" description="Helical" evidence="13">
    <location>
        <begin position="267"/>
        <end position="288"/>
    </location>
</feature>
<feature type="transmembrane region" description="Helical" evidence="13">
    <location>
        <begin position="20"/>
        <end position="39"/>
    </location>
</feature>
<evidence type="ECO:0000256" key="3">
    <source>
        <dbReference type="ARBA" id="ARBA00022480"/>
    </source>
</evidence>
<dbReference type="PANTHER" id="PTHR11394">
    <property type="entry name" value="TASTE RECEPTOR TYPE 2"/>
    <property type="match status" value="1"/>
</dbReference>
<dbReference type="GO" id="GO:0004930">
    <property type="term" value="F:G protein-coupled receptor activity"/>
    <property type="evidence" value="ECO:0007669"/>
    <property type="project" value="UniProtKB-KW"/>
</dbReference>
<feature type="transmembrane region" description="Helical" evidence="13">
    <location>
        <begin position="135"/>
        <end position="156"/>
    </location>
</feature>
<dbReference type="Proteomes" id="UP000694421">
    <property type="component" value="Unplaced"/>
</dbReference>
<comment type="similarity">
    <text evidence="2 11">Belongs to the G-protein coupled receptor T2R family.</text>
</comment>
<keyword evidence="3 12" id="KW-0919">Taste</keyword>
<evidence type="ECO:0000256" key="4">
    <source>
        <dbReference type="ARBA" id="ARBA00022606"/>
    </source>
</evidence>
<feature type="transmembrane region" description="Helical" evidence="13">
    <location>
        <begin position="51"/>
        <end position="76"/>
    </location>
</feature>
<keyword evidence="15" id="KW-1185">Reference proteome</keyword>
<dbReference type="GO" id="GO:0016020">
    <property type="term" value="C:membrane"/>
    <property type="evidence" value="ECO:0007669"/>
    <property type="project" value="UniProtKB-SubCell"/>
</dbReference>
<keyword evidence="6 13" id="KW-1133">Transmembrane helix</keyword>
<proteinExistence type="inferred from homology"/>
<dbReference type="InterPro" id="IPR007960">
    <property type="entry name" value="TAS2R"/>
</dbReference>
<keyword evidence="7 12" id="KW-0297">G-protein coupled receptor</keyword>
<feature type="transmembrane region" description="Helical" evidence="13">
    <location>
        <begin position="184"/>
        <end position="207"/>
    </location>
</feature>
<name>A0A8D0BLT8_SALMN</name>
<dbReference type="PANTHER" id="PTHR11394:SF47">
    <property type="entry name" value="TASTE RECEPTOR TYPE 2 MEMBER 40"/>
    <property type="match status" value="1"/>
</dbReference>
<evidence type="ECO:0000256" key="2">
    <source>
        <dbReference type="ARBA" id="ARBA00007376"/>
    </source>
</evidence>
<evidence type="ECO:0000256" key="7">
    <source>
        <dbReference type="ARBA" id="ARBA00023040"/>
    </source>
</evidence>
<evidence type="ECO:0000256" key="8">
    <source>
        <dbReference type="ARBA" id="ARBA00023136"/>
    </source>
</evidence>
<dbReference type="Pfam" id="PF05296">
    <property type="entry name" value="TAS2R"/>
    <property type="match status" value="1"/>
</dbReference>
<accession>A0A8D0BLT8</accession>
<dbReference type="Ensembl" id="ENSSMRT00000012000.1">
    <property type="protein sequence ID" value="ENSSMRP00000010294.1"/>
    <property type="gene ID" value="ENSSMRG00000008168.1"/>
</dbReference>
<feature type="transmembrane region" description="Helical" evidence="13">
    <location>
        <begin position="96"/>
        <end position="114"/>
    </location>
</feature>
<dbReference type="FunFam" id="1.20.1070.10:FF:000055">
    <property type="entry name" value="Taste receptor type 2"/>
    <property type="match status" value="1"/>
</dbReference>
<evidence type="ECO:0000313" key="14">
    <source>
        <dbReference type="Ensembl" id="ENSSMRP00000010294.1"/>
    </source>
</evidence>
<dbReference type="GO" id="GO:0033038">
    <property type="term" value="F:bitter taste receptor activity"/>
    <property type="evidence" value="ECO:0007669"/>
    <property type="project" value="InterPro"/>
</dbReference>
<evidence type="ECO:0000256" key="12">
    <source>
        <dbReference type="RuleBase" id="RU004424"/>
    </source>
</evidence>
<comment type="subcellular location">
    <subcellularLocation>
        <location evidence="1 12">Membrane</location>
        <topology evidence="1 12">Multi-pass membrane protein</topology>
    </subcellularLocation>
</comment>
<feature type="transmembrane region" description="Helical" evidence="13">
    <location>
        <begin position="234"/>
        <end position="255"/>
    </location>
</feature>
<reference evidence="14" key="2">
    <citation type="submission" date="2025-09" db="UniProtKB">
        <authorList>
            <consortium name="Ensembl"/>
        </authorList>
    </citation>
    <scope>IDENTIFICATION</scope>
</reference>
<dbReference type="OMA" id="KINWRIF"/>
<keyword evidence="8 12" id="KW-0472">Membrane</keyword>
<dbReference type="AlphaFoldDB" id="A0A8D0BLT8"/>
<evidence type="ECO:0000256" key="6">
    <source>
        <dbReference type="ARBA" id="ARBA00022989"/>
    </source>
</evidence>
<keyword evidence="4 12" id="KW-0716">Sensory transduction</keyword>
<evidence type="ECO:0000256" key="5">
    <source>
        <dbReference type="ARBA" id="ARBA00022692"/>
    </source>
</evidence>
<keyword evidence="5 12" id="KW-0812">Transmembrane</keyword>
<keyword evidence="10 12" id="KW-0807">Transducer</keyword>
<evidence type="ECO:0000313" key="15">
    <source>
        <dbReference type="Proteomes" id="UP000694421"/>
    </source>
</evidence>
<protein>
    <recommendedName>
        <fullName evidence="12">Taste receptor type 2</fullName>
    </recommendedName>
</protein>
<evidence type="ECO:0000256" key="10">
    <source>
        <dbReference type="ARBA" id="ARBA00023224"/>
    </source>
</evidence>
<dbReference type="Gene3D" id="1.20.1070.10">
    <property type="entry name" value="Rhodopsin 7-helix transmembrane proteins"/>
    <property type="match status" value="1"/>
</dbReference>
<keyword evidence="9 12" id="KW-0675">Receptor</keyword>
<evidence type="ECO:0000256" key="11">
    <source>
        <dbReference type="RuleBase" id="RU004423"/>
    </source>
</evidence>
<organism evidence="14 15">
    <name type="scientific">Salvator merianae</name>
    <name type="common">Argentine black and white tegu</name>
    <name type="synonym">Tupinambis merianae</name>
    <dbReference type="NCBI Taxonomy" id="96440"/>
    <lineage>
        <taxon>Eukaryota</taxon>
        <taxon>Metazoa</taxon>
        <taxon>Chordata</taxon>
        <taxon>Craniata</taxon>
        <taxon>Vertebrata</taxon>
        <taxon>Euteleostomi</taxon>
        <taxon>Lepidosauria</taxon>
        <taxon>Squamata</taxon>
        <taxon>Bifurcata</taxon>
        <taxon>Unidentata</taxon>
        <taxon>Episquamata</taxon>
        <taxon>Laterata</taxon>
        <taxon>Teiioidea</taxon>
        <taxon>Teiidae</taxon>
        <taxon>Salvator</taxon>
    </lineage>
</organism>
<reference evidence="14" key="1">
    <citation type="submission" date="2025-08" db="UniProtKB">
        <authorList>
            <consortium name="Ensembl"/>
        </authorList>
    </citation>
    <scope>IDENTIFICATION</scope>
</reference>
<sequence length="305" mass="34431">PFFLFYLYLIPPPLSVADFVLGGLLSNAFITAVIITEWAKSRSLAASEQLLLSLGVSNIFATFVLSLSLFSLNITVTSSNSLMLCLYYSFNFGVTFIRYWLNAWLCVFYCVKILNSSHFFFLWWKMKISRLVPRLIVGSCVVSFFTSFFVALSIFIPLHSNKTANITNITQEGKVEETWKNANIFFLILGSSCPLLVVFLCSILVVVSLCRHACKMTTEGSNLRNLQTEAHVKAVRTVLSLLVLYISFYVAHTVVIVLDFEKEQFSLLLYLIVMLMYSPIQAAILVLSNPKLKQTASRMLARIKS</sequence>
<dbReference type="GeneTree" id="ENSGT01150000286961"/>